<dbReference type="PANTHER" id="PTHR11538:SF64">
    <property type="entry name" value="25S RRNA (URIDINE-N(3))-METHYLTRANSFERASE BMT5-LIKE DOMAIN-CONTAINING PROTEIN"/>
    <property type="match status" value="1"/>
</dbReference>
<dbReference type="Proteomes" id="UP001064489">
    <property type="component" value="Chromosome 5"/>
</dbReference>
<dbReference type="InterPro" id="IPR019446">
    <property type="entry name" value="BMT5-like"/>
</dbReference>
<dbReference type="GO" id="GO:0005737">
    <property type="term" value="C:cytoplasm"/>
    <property type="evidence" value="ECO:0007669"/>
    <property type="project" value="TreeGrafter"/>
</dbReference>
<gene>
    <name evidence="2" type="ORF">LWI28_023541</name>
</gene>
<dbReference type="GO" id="GO:0070042">
    <property type="term" value="F:rRNA (uridine-N3-)-methyltransferase activity"/>
    <property type="evidence" value="ECO:0007669"/>
    <property type="project" value="InterPro"/>
</dbReference>
<keyword evidence="3" id="KW-1185">Reference proteome</keyword>
<dbReference type="EMBL" id="JAJSOW010000102">
    <property type="protein sequence ID" value="KAI9178171.1"/>
    <property type="molecule type" value="Genomic_DNA"/>
</dbReference>
<sequence>MARTRKRIVRWINHYNNRQKILLVGEGDFSFSSCLANAFGSATNMVATCLHSKDVQKTKHRTSIAHLELLKRKGCTVLHEVDVHDMNHHQTLYYMKFDVIIFNFPHAGHYNYLRETDDELIEMHKALLEGFFKSARELLNEKGEVHVTHRDDFPYKRWNLEKLARKSGFILKQKVEFKKVDFPGYHNKRGGEINCNKKFPLNECFTFKFSLPEKSAEIYDCVSDTQINKLAAGFQGFHLNN</sequence>
<dbReference type="GO" id="GO:0070475">
    <property type="term" value="P:rRNA base methylation"/>
    <property type="evidence" value="ECO:0007669"/>
    <property type="project" value="InterPro"/>
</dbReference>
<evidence type="ECO:0000259" key="1">
    <source>
        <dbReference type="Pfam" id="PF10354"/>
    </source>
</evidence>
<dbReference type="SUPFAM" id="SSF53335">
    <property type="entry name" value="S-adenosyl-L-methionine-dependent methyltransferases"/>
    <property type="match status" value="1"/>
</dbReference>
<name>A0AAD5IXE0_ACENE</name>
<proteinExistence type="predicted"/>
<organism evidence="2 3">
    <name type="scientific">Acer negundo</name>
    <name type="common">Box elder</name>
    <dbReference type="NCBI Taxonomy" id="4023"/>
    <lineage>
        <taxon>Eukaryota</taxon>
        <taxon>Viridiplantae</taxon>
        <taxon>Streptophyta</taxon>
        <taxon>Embryophyta</taxon>
        <taxon>Tracheophyta</taxon>
        <taxon>Spermatophyta</taxon>
        <taxon>Magnoliopsida</taxon>
        <taxon>eudicotyledons</taxon>
        <taxon>Gunneridae</taxon>
        <taxon>Pentapetalae</taxon>
        <taxon>rosids</taxon>
        <taxon>malvids</taxon>
        <taxon>Sapindales</taxon>
        <taxon>Sapindaceae</taxon>
        <taxon>Hippocastanoideae</taxon>
        <taxon>Acereae</taxon>
        <taxon>Acer</taxon>
    </lineage>
</organism>
<dbReference type="Gene3D" id="3.40.50.150">
    <property type="entry name" value="Vaccinia Virus protein VP39"/>
    <property type="match status" value="1"/>
</dbReference>
<feature type="domain" description="25S rRNA (uridine-N(3))-methyltransferase BMT5-like" evidence="1">
    <location>
        <begin position="22"/>
        <end position="189"/>
    </location>
</feature>
<reference evidence="2" key="2">
    <citation type="submission" date="2023-02" db="EMBL/GenBank/DDBJ databases">
        <authorList>
            <person name="Swenson N.G."/>
            <person name="Wegrzyn J.L."/>
            <person name="Mcevoy S.L."/>
        </authorList>
    </citation>
    <scope>NUCLEOTIDE SEQUENCE</scope>
    <source>
        <strain evidence="2">91603</strain>
        <tissue evidence="2">Leaf</tissue>
    </source>
</reference>
<dbReference type="InterPro" id="IPR029063">
    <property type="entry name" value="SAM-dependent_MTases_sf"/>
</dbReference>
<evidence type="ECO:0000313" key="3">
    <source>
        <dbReference type="Proteomes" id="UP001064489"/>
    </source>
</evidence>
<reference evidence="2" key="1">
    <citation type="journal article" date="2022" name="Plant J.">
        <title>Strategies of tolerance reflected in two North American maple genomes.</title>
        <authorList>
            <person name="McEvoy S.L."/>
            <person name="Sezen U.U."/>
            <person name="Trouern-Trend A."/>
            <person name="McMahon S.M."/>
            <person name="Schaberg P.G."/>
            <person name="Yang J."/>
            <person name="Wegrzyn J.L."/>
            <person name="Swenson N.G."/>
        </authorList>
    </citation>
    <scope>NUCLEOTIDE SEQUENCE</scope>
    <source>
        <strain evidence="2">91603</strain>
    </source>
</reference>
<comment type="caution">
    <text evidence="2">The sequence shown here is derived from an EMBL/GenBank/DDBJ whole genome shotgun (WGS) entry which is preliminary data.</text>
</comment>
<dbReference type="AlphaFoldDB" id="A0AAD5IXE0"/>
<protein>
    <recommendedName>
        <fullName evidence="1">25S rRNA (uridine-N(3))-methyltransferase BMT5-like domain-containing protein</fullName>
    </recommendedName>
</protein>
<evidence type="ECO:0000313" key="2">
    <source>
        <dbReference type="EMBL" id="KAI9178171.1"/>
    </source>
</evidence>
<accession>A0AAD5IXE0</accession>
<dbReference type="Pfam" id="PF10354">
    <property type="entry name" value="BMT5-like"/>
    <property type="match status" value="1"/>
</dbReference>
<dbReference type="FunFam" id="3.40.50.150:FF:000440">
    <property type="entry name" value="Os09g0479300 protein"/>
    <property type="match status" value="1"/>
</dbReference>
<dbReference type="PANTHER" id="PTHR11538">
    <property type="entry name" value="PHENYLALANYL-TRNA SYNTHETASE"/>
    <property type="match status" value="1"/>
</dbReference>